<organism evidence="1 2">
    <name type="scientific">Candolleomyces eurysporus</name>
    <dbReference type="NCBI Taxonomy" id="2828524"/>
    <lineage>
        <taxon>Eukaryota</taxon>
        <taxon>Fungi</taxon>
        <taxon>Dikarya</taxon>
        <taxon>Basidiomycota</taxon>
        <taxon>Agaricomycotina</taxon>
        <taxon>Agaricomycetes</taxon>
        <taxon>Agaricomycetidae</taxon>
        <taxon>Agaricales</taxon>
        <taxon>Agaricineae</taxon>
        <taxon>Psathyrellaceae</taxon>
        <taxon>Candolleomyces</taxon>
    </lineage>
</organism>
<dbReference type="EMBL" id="JANBPK010001094">
    <property type="protein sequence ID" value="KAJ2925968.1"/>
    <property type="molecule type" value="Genomic_DNA"/>
</dbReference>
<evidence type="ECO:0000313" key="2">
    <source>
        <dbReference type="Proteomes" id="UP001140091"/>
    </source>
</evidence>
<evidence type="ECO:0000313" key="1">
    <source>
        <dbReference type="EMBL" id="KAJ2925968.1"/>
    </source>
</evidence>
<dbReference type="AlphaFoldDB" id="A0A9W8J855"/>
<dbReference type="Proteomes" id="UP001140091">
    <property type="component" value="Unassembled WGS sequence"/>
</dbReference>
<proteinExistence type="predicted"/>
<dbReference type="OrthoDB" id="3071265at2759"/>
<name>A0A9W8J855_9AGAR</name>
<evidence type="ECO:0008006" key="3">
    <source>
        <dbReference type="Google" id="ProtNLM"/>
    </source>
</evidence>
<reference evidence="1" key="1">
    <citation type="submission" date="2022-06" db="EMBL/GenBank/DDBJ databases">
        <title>Genome Sequence of Candolleomyces eurysporus.</title>
        <authorList>
            <person name="Buettner E."/>
        </authorList>
    </citation>
    <scope>NUCLEOTIDE SEQUENCE</scope>
    <source>
        <strain evidence="1">VTCC 930004</strain>
    </source>
</reference>
<keyword evidence="2" id="KW-1185">Reference proteome</keyword>
<dbReference type="Gene3D" id="3.80.10.10">
    <property type="entry name" value="Ribonuclease Inhibitor"/>
    <property type="match status" value="1"/>
</dbReference>
<accession>A0A9W8J855</accession>
<sequence>MEENSDLAHIFSSNVVPKPIEATIVRANIDSLTSKIFHLEKELQRQRAAISAVRKLTLEILGQIFKLVLPDCLDRAARFQLIDLCLVSKSWCDAARQTPSLWRGIRVEYADVSYDKILAWYGRSGSTLRTLEVIPPDIDDECMELDDCQSPNDELRQLLTFGPTINHLSIKCSSGQCFTNFTFGWIWGDNVSLPEPRPWDSIKSFNFTLTGRWEESAVNPDEPGDSGFMWIPPAVVSLQINLPDSSVAFPFDNGMAPPDMRIHLAEAWTLDTLTSFSISCNWGGPHILEIVKHCKNVETLTIDFKNSELPDSRAAVMKQLSRVGLSLVKLRTLRLRQVSPSTAGKLFRVLKAPVLAQLDISFGEVKIWQGKKFDDELGRLVQQSSTAFRSLNLRLHNVSFPPDDLSNTLSALPSISHLTLDEVGLVNHGRKDIFSVLREAVKYLPHIEVIEILNASTKSASPSSIPSLLGLWKKPFNGQPALNRLRSFAATFKDTKEAGSQSYNVDETEIVQELRRSGLLVNVGPVGAT</sequence>
<protein>
    <recommendedName>
        <fullName evidence="3">F-box domain-containing protein</fullName>
    </recommendedName>
</protein>
<dbReference type="InterPro" id="IPR032675">
    <property type="entry name" value="LRR_dom_sf"/>
</dbReference>
<gene>
    <name evidence="1" type="ORF">H1R20_g11123</name>
</gene>
<feature type="non-terminal residue" evidence="1">
    <location>
        <position position="529"/>
    </location>
</feature>
<comment type="caution">
    <text evidence="1">The sequence shown here is derived from an EMBL/GenBank/DDBJ whole genome shotgun (WGS) entry which is preliminary data.</text>
</comment>
<dbReference type="SUPFAM" id="SSF52047">
    <property type="entry name" value="RNI-like"/>
    <property type="match status" value="1"/>
</dbReference>